<dbReference type="Pfam" id="PF14701">
    <property type="entry name" value="hDGE_amylase"/>
    <property type="match status" value="1"/>
</dbReference>
<dbReference type="GeneID" id="94424000"/>
<feature type="domain" description="Glycogen debranching enzyme central" evidence="5">
    <location>
        <begin position="1220"/>
        <end position="1482"/>
    </location>
</feature>
<sequence>MAPLFPPANPKRLPHPGPQGLDEGLTPCMDVYTSHFDKDGVLEKPECAQGNFRIPKGVTLELVSLNGSQAEPVVGCMAETPLGDELQIPSQVDDLGNLTFTFVVDLAGPYRIHLQYGSCDGRDEDLGEGAGGHTTSSSTSPTPSTPEEKKNAASTTAPSGGKGFGWFASLNVSSKTSTPPPAPSDEKNTTGASQKDEAEKEKKTQSCDKGASPPRVARLSPASIVIVEPAMTINGVPLKQESISIQTVLSRCLGSFSRWKRMFTNTAELGYNMIHFTPLQALGESGSCYSIADQLHISDFFLDETLAARALSSDRQSTLTIDGGGGTGGGLGGPLTNLRRANSSEIVGFEELKAIINMLETELGLLSTIDLVLNHTASNSPWLRDHPDSGYNTDVCPWLRGPYELDWRLQEFSQRVVKGEFTDKYQATKYIDNEGQLQNVLRAFDEELLKPFRMEEWFQMHIDKTVEGWMKALKEEEEKGEEEKKRKNDEVQQGLDDGLLQDKVFQEALTYVGVERGPSIVISPEFLLALFPHEHDKDRLYRILHQVAGRLNDKANESRDFVRRAVEGHARWERLECRRGPLGMKHWEALAPRYFTPLNEQEPDPTKRTVVANNGWVMGWDATKDFAAAGSLVYLRRELVVWSDCVKLRYGSGPSDSPFLWNHMTEYCRLAAKAFHGVRLDNCHSTPIHVAQHMLRECRRIRPDFWIFAELFTGSQALDLHFERCLGINALVREAMQTHNAGDLAYHLKKFGMQHGLGELSPVYSSFHCSKTGGGLGLLGSLTATSCQQKTSMKEKHEKKDEHLSAGLLPQELIDDFKQKSKASFSFQSLPSSSSVVQDSLTNKFKVKREDSHMQNGGDTDYEPTDIDHPHHKSDEENEEAGREEQQKGGGGGMTNGYNQFQSPLMSSTPRTATSGTPRRDIGGGGSGGGGGKKDERLGDLHTSSVHSIASRGGGMGIPLRTALCPALFYDCTHDNETPTQKFTPGAALPLSVLLAAAGCAVGSTRGFDEIVPRTLSVVGEDRLYEDFHPEIPLINPVQLLGGGAGAKKSNGLSKKGEGAAGNTTTATTAVAHSGATGETPIVEEDGEEEGSSYFDGGAPQKSKLTKDPILDEIVVKWNHGGNHVSIKGDWDGWAHDIYPEKQENGVFEFHIKKGVHYAKDGNPPGVQTLHFKFIVDGNWNVNSDLPCEKDGWNVNNVVCTDGSSPDSSSSWKKDGTLPGILRVRPVINALHVRAGQEGFTQLSAECKTDDLVVAVRHHPTTHECIYFIARCAYQWQQGDSPLPEIQLSGKIKEVPLMASLFIPGDANSHFQPALGKINGLPGCVKVYNDLNYFAPNTYFDPFAQTTTLRLQNFPRGSVLVVCTAPETYFGVNGKPGMLAATHRQLREHFSPDRRRISELLQEVSLSVLSEVLFSCEPEERDRGRGPYNIWGYGNLVYAGLTGPIALFDQIRHLSYEQQVSHPIYQNLMQGYWLLRYHVDRLTHPTLQPLKKWLSEGIDIIETHCPVYTWLRPYYADQILSSLYAACCRLILGKMPISEVIKPGYHIDKWTTRTTTASSSSSSKSKTSEGEDEMEKEGHGKHGCYVSPGDLLLAQLSVASLQFYSYVPSSPLVWGTQQPSLSAGLPHFSTGFMRAWGRDTFIALRGLLLTTGRWAEAKAEILGFANVMRHGLIPNLLDSGNNPRYNARDATWFFCQAIQDYCLSAPKGLELLKEPVKMKYEGHATQVPEMPIENLGDVLHHICLSHAKGIEFREWNAGHQIDEHMRDEGFNIRITMDPNTGLIFGGNRFNCGTWMDKNGSSDKVGTQSRSASYAS</sequence>
<dbReference type="SUPFAM" id="SSF81296">
    <property type="entry name" value="E set domains"/>
    <property type="match status" value="1"/>
</dbReference>
<dbReference type="OrthoDB" id="10248904at2759"/>
<dbReference type="GO" id="GO:0005980">
    <property type="term" value="P:glycogen catabolic process"/>
    <property type="evidence" value="ECO:0007669"/>
    <property type="project" value="InterPro"/>
</dbReference>
<dbReference type="SUPFAM" id="SSF48208">
    <property type="entry name" value="Six-hairpin glycosidases"/>
    <property type="match status" value="1"/>
</dbReference>
<dbReference type="InterPro" id="IPR032640">
    <property type="entry name" value="AMPK1_CBM"/>
</dbReference>
<organism evidence="7 8">
    <name type="scientific">Cystoisospora suis</name>
    <dbReference type="NCBI Taxonomy" id="483139"/>
    <lineage>
        <taxon>Eukaryota</taxon>
        <taxon>Sar</taxon>
        <taxon>Alveolata</taxon>
        <taxon>Apicomplexa</taxon>
        <taxon>Conoidasida</taxon>
        <taxon>Coccidia</taxon>
        <taxon>Eucoccidiorida</taxon>
        <taxon>Eimeriorina</taxon>
        <taxon>Sarcocystidae</taxon>
        <taxon>Cystoisospora</taxon>
    </lineage>
</organism>
<feature type="region of interest" description="Disordered" evidence="2">
    <location>
        <begin position="123"/>
        <end position="215"/>
    </location>
</feature>
<dbReference type="InterPro" id="IPR032790">
    <property type="entry name" value="GDE_C"/>
</dbReference>
<dbReference type="Pfam" id="PF06202">
    <property type="entry name" value="GDE_C"/>
    <property type="match status" value="1"/>
</dbReference>
<feature type="compositionally biased region" description="Basic and acidic residues" evidence="2">
    <location>
        <begin position="184"/>
        <end position="206"/>
    </location>
</feature>
<dbReference type="PANTHER" id="PTHR10569">
    <property type="entry name" value="GLYCOGEN DEBRANCHING ENZYME"/>
    <property type="match status" value="1"/>
</dbReference>
<dbReference type="Proteomes" id="UP000221165">
    <property type="component" value="Unassembled WGS sequence"/>
</dbReference>
<protein>
    <submittedName>
        <fullName evidence="7">Amylo-alpha</fullName>
    </submittedName>
</protein>
<dbReference type="SUPFAM" id="SSF51445">
    <property type="entry name" value="(Trans)glycosidases"/>
    <property type="match status" value="1"/>
</dbReference>
<evidence type="ECO:0000256" key="1">
    <source>
        <dbReference type="SAM" id="Coils"/>
    </source>
</evidence>
<dbReference type="PANTHER" id="PTHR10569:SF2">
    <property type="entry name" value="GLYCOGEN DEBRANCHING ENZYME"/>
    <property type="match status" value="1"/>
</dbReference>
<feature type="compositionally biased region" description="Basic and acidic residues" evidence="2">
    <location>
        <begin position="866"/>
        <end position="887"/>
    </location>
</feature>
<evidence type="ECO:0000313" key="8">
    <source>
        <dbReference type="Proteomes" id="UP000221165"/>
    </source>
</evidence>
<dbReference type="CDD" id="cd02859">
    <property type="entry name" value="E_set_AMPKbeta_like_N"/>
    <property type="match status" value="1"/>
</dbReference>
<keyword evidence="8" id="KW-1185">Reference proteome</keyword>
<feature type="region of interest" description="Disordered" evidence="2">
    <location>
        <begin position="1048"/>
        <end position="1102"/>
    </location>
</feature>
<feature type="coiled-coil region" evidence="1">
    <location>
        <begin position="466"/>
        <end position="493"/>
    </location>
</feature>
<dbReference type="EMBL" id="MIGC01000216">
    <property type="protein sequence ID" value="PHJ25580.1"/>
    <property type="molecule type" value="Genomic_DNA"/>
</dbReference>
<evidence type="ECO:0000259" key="5">
    <source>
        <dbReference type="Pfam" id="PF14702"/>
    </source>
</evidence>
<dbReference type="GO" id="GO:0004134">
    <property type="term" value="F:4-alpha-glucanotransferase activity"/>
    <property type="evidence" value="ECO:0007669"/>
    <property type="project" value="InterPro"/>
</dbReference>
<feature type="compositionally biased region" description="Polar residues" evidence="2">
    <location>
        <begin position="896"/>
        <end position="917"/>
    </location>
</feature>
<feature type="compositionally biased region" description="Low complexity" evidence="2">
    <location>
        <begin position="1061"/>
        <end position="1078"/>
    </location>
</feature>
<feature type="domain" description="AMP-activated protein kinase glycogen-binding" evidence="6">
    <location>
        <begin position="1114"/>
        <end position="1199"/>
    </location>
</feature>
<accession>A0A2C6L0G4</accession>
<dbReference type="InterPro" id="IPR017853">
    <property type="entry name" value="GH"/>
</dbReference>
<dbReference type="RefSeq" id="XP_067927226.1">
    <property type="nucleotide sequence ID" value="XM_068060789.1"/>
</dbReference>
<dbReference type="Pfam" id="PF14702">
    <property type="entry name" value="hGDE_central"/>
    <property type="match status" value="1"/>
</dbReference>
<dbReference type="InterPro" id="IPR032788">
    <property type="entry name" value="AGL_central"/>
</dbReference>
<feature type="region of interest" description="Disordered" evidence="2">
    <location>
        <begin position="1"/>
        <end position="22"/>
    </location>
</feature>
<evidence type="ECO:0000259" key="6">
    <source>
        <dbReference type="Pfam" id="PF16561"/>
    </source>
</evidence>
<feature type="region of interest" description="Disordered" evidence="2">
    <location>
        <begin position="1556"/>
        <end position="1580"/>
    </location>
</feature>
<evidence type="ECO:0000259" key="3">
    <source>
        <dbReference type="Pfam" id="PF06202"/>
    </source>
</evidence>
<keyword evidence="1" id="KW-0175">Coiled coil</keyword>
<dbReference type="InterPro" id="IPR014756">
    <property type="entry name" value="Ig_E-set"/>
</dbReference>
<dbReference type="InterPro" id="IPR032792">
    <property type="entry name" value="AGL_glucanoTrfase"/>
</dbReference>
<name>A0A2C6L0G4_9APIC</name>
<reference evidence="7 8" key="1">
    <citation type="journal article" date="2017" name="Int. J. Parasitol.">
        <title>The genome of the protozoan parasite Cystoisospora suis and a reverse vaccinology approach to identify vaccine candidates.</title>
        <authorList>
            <person name="Palmieri N."/>
            <person name="Shrestha A."/>
            <person name="Ruttkowski B."/>
            <person name="Beck T."/>
            <person name="Vogl C."/>
            <person name="Tomley F."/>
            <person name="Blake D.P."/>
            <person name="Joachim A."/>
        </authorList>
    </citation>
    <scope>NUCLEOTIDE SEQUENCE [LARGE SCALE GENOMIC DNA]</scope>
    <source>
        <strain evidence="7 8">Wien I</strain>
    </source>
</reference>
<dbReference type="GO" id="GO:0004135">
    <property type="term" value="F:amylo-alpha-1,6-glucosidase activity"/>
    <property type="evidence" value="ECO:0007669"/>
    <property type="project" value="InterPro"/>
</dbReference>
<dbReference type="InterPro" id="IPR013783">
    <property type="entry name" value="Ig-like_fold"/>
</dbReference>
<feature type="domain" description="Glycogen debranching enzyme glucanotransferase" evidence="4">
    <location>
        <begin position="238"/>
        <end position="705"/>
    </location>
</feature>
<dbReference type="Gene3D" id="2.60.40.10">
    <property type="entry name" value="Immunoglobulins"/>
    <property type="match status" value="1"/>
</dbReference>
<feature type="domain" description="Glycogen debranching enzyme C-terminal" evidence="3">
    <location>
        <begin position="1599"/>
        <end position="1806"/>
    </location>
</feature>
<evidence type="ECO:0000256" key="2">
    <source>
        <dbReference type="SAM" id="MobiDB-lite"/>
    </source>
</evidence>
<dbReference type="Pfam" id="PF16561">
    <property type="entry name" value="AMPK1_CBM"/>
    <property type="match status" value="1"/>
</dbReference>
<proteinExistence type="predicted"/>
<feature type="compositionally biased region" description="Low complexity" evidence="2">
    <location>
        <begin position="1556"/>
        <end position="1565"/>
    </location>
</feature>
<dbReference type="VEuPathDB" id="ToxoDB:CSUI_000555"/>
<dbReference type="InterPro" id="IPR010401">
    <property type="entry name" value="AGL/Gdb1"/>
</dbReference>
<comment type="caution">
    <text evidence="7">The sequence shown here is derived from an EMBL/GenBank/DDBJ whole genome shotgun (WGS) entry which is preliminary data.</text>
</comment>
<evidence type="ECO:0000259" key="4">
    <source>
        <dbReference type="Pfam" id="PF14701"/>
    </source>
</evidence>
<gene>
    <name evidence="7" type="ORF">CSUI_000555</name>
</gene>
<feature type="region of interest" description="Disordered" evidence="2">
    <location>
        <begin position="847"/>
        <end position="939"/>
    </location>
</feature>
<dbReference type="InterPro" id="IPR008928">
    <property type="entry name" value="6-hairpin_glycosidase_sf"/>
</dbReference>
<dbReference type="Gene3D" id="3.20.20.80">
    <property type="entry name" value="Glycosidases"/>
    <property type="match status" value="1"/>
</dbReference>
<feature type="compositionally biased region" description="Acidic residues" evidence="2">
    <location>
        <begin position="1082"/>
        <end position="1091"/>
    </location>
</feature>
<evidence type="ECO:0000313" key="7">
    <source>
        <dbReference type="EMBL" id="PHJ25580.1"/>
    </source>
</evidence>